<accession>G7VFK3</accession>
<keyword evidence="10" id="KW-1185">Reference proteome</keyword>
<comment type="subcellular location">
    <subcellularLocation>
        <location evidence="1 7">Cell membrane</location>
        <topology evidence="1 7">Multi-pass membrane protein</topology>
    </subcellularLocation>
</comment>
<feature type="transmembrane region" description="Helical" evidence="7">
    <location>
        <begin position="88"/>
        <end position="109"/>
    </location>
</feature>
<dbReference type="Gene3D" id="1.10.3720.10">
    <property type="entry name" value="MetI-like"/>
    <property type="match status" value="1"/>
</dbReference>
<dbReference type="GO" id="GO:0055085">
    <property type="term" value="P:transmembrane transport"/>
    <property type="evidence" value="ECO:0007669"/>
    <property type="project" value="InterPro"/>
</dbReference>
<evidence type="ECO:0000256" key="3">
    <source>
        <dbReference type="ARBA" id="ARBA00022475"/>
    </source>
</evidence>
<dbReference type="InterPro" id="IPR035906">
    <property type="entry name" value="MetI-like_sf"/>
</dbReference>
<evidence type="ECO:0000313" key="9">
    <source>
        <dbReference type="EMBL" id="AET34209.1"/>
    </source>
</evidence>
<feature type="domain" description="ABC transmembrane type-1" evidence="8">
    <location>
        <begin position="48"/>
        <end position="233"/>
    </location>
</feature>
<evidence type="ECO:0000256" key="5">
    <source>
        <dbReference type="ARBA" id="ARBA00022989"/>
    </source>
</evidence>
<evidence type="ECO:0000256" key="6">
    <source>
        <dbReference type="ARBA" id="ARBA00023136"/>
    </source>
</evidence>
<dbReference type="HOGENOM" id="CLU_046113_1_3_2"/>
<reference evidence="9 10" key="1">
    <citation type="journal article" date="2012" name="J. Bacteriol.">
        <title>Complete genome sequence of strain 1860, a crenarchaeon of the genus pyrobaculum able to grow with various electron acceptors.</title>
        <authorList>
            <person name="Mardanov A.V."/>
            <person name="Gumerov V.M."/>
            <person name="Slobodkina G.B."/>
            <person name="Beletsky A.V."/>
            <person name="Bonch-Osmolovskaya E.A."/>
            <person name="Ravin N.V."/>
            <person name="Skryabin K.G."/>
        </authorList>
    </citation>
    <scope>NUCLEOTIDE SEQUENCE [LARGE SCALE GENOMIC DNA]</scope>
    <source>
        <strain evidence="9 10">1860</strain>
    </source>
</reference>
<dbReference type="Pfam" id="PF00528">
    <property type="entry name" value="BPD_transp_1"/>
    <property type="match status" value="1"/>
</dbReference>
<dbReference type="GO" id="GO:0005886">
    <property type="term" value="C:plasma membrane"/>
    <property type="evidence" value="ECO:0007669"/>
    <property type="project" value="UniProtKB-SubCell"/>
</dbReference>
<gene>
    <name evidence="9" type="ORF">P186_2833</name>
</gene>
<dbReference type="GeneID" id="11594432"/>
<dbReference type="CDD" id="cd06261">
    <property type="entry name" value="TM_PBP2"/>
    <property type="match status" value="1"/>
</dbReference>
<evidence type="ECO:0000256" key="2">
    <source>
        <dbReference type="ARBA" id="ARBA00022448"/>
    </source>
</evidence>
<evidence type="ECO:0000313" key="10">
    <source>
        <dbReference type="Proteomes" id="UP000005867"/>
    </source>
</evidence>
<dbReference type="RefSeq" id="WP_014290034.1">
    <property type="nucleotide sequence ID" value="NC_016645.1"/>
</dbReference>
<name>G7VFK3_9CREN</name>
<keyword evidence="2 7" id="KW-0813">Transport</keyword>
<feature type="transmembrane region" description="Helical" evidence="7">
    <location>
        <begin position="52"/>
        <end position="76"/>
    </location>
</feature>
<keyword evidence="4 7" id="KW-0812">Transmembrane</keyword>
<dbReference type="STRING" id="1104324.P186_2833"/>
<keyword evidence="3" id="KW-1003">Cell membrane</keyword>
<dbReference type="KEGG" id="pyr:P186_2833"/>
<feature type="transmembrane region" description="Helical" evidence="7">
    <location>
        <begin position="115"/>
        <end position="134"/>
    </location>
</feature>
<evidence type="ECO:0000259" key="8">
    <source>
        <dbReference type="PROSITE" id="PS50928"/>
    </source>
</evidence>
<dbReference type="SUPFAM" id="SSF161098">
    <property type="entry name" value="MetI-like"/>
    <property type="match status" value="1"/>
</dbReference>
<keyword evidence="6 7" id="KW-0472">Membrane</keyword>
<organism evidence="9 10">
    <name type="scientific">Pyrobaculum ferrireducens</name>
    <dbReference type="NCBI Taxonomy" id="1104324"/>
    <lineage>
        <taxon>Archaea</taxon>
        <taxon>Thermoproteota</taxon>
        <taxon>Thermoprotei</taxon>
        <taxon>Thermoproteales</taxon>
        <taxon>Thermoproteaceae</taxon>
        <taxon>Pyrobaculum</taxon>
    </lineage>
</organism>
<dbReference type="EMBL" id="CP003098">
    <property type="protein sequence ID" value="AET34209.1"/>
    <property type="molecule type" value="Genomic_DNA"/>
</dbReference>
<protein>
    <submittedName>
        <fullName evidence="9">Binding-protein-dependent transport systems inner membrane component</fullName>
    </submittedName>
</protein>
<dbReference type="eggNOG" id="arCOG00169">
    <property type="taxonomic scope" value="Archaea"/>
</dbReference>
<evidence type="ECO:0000256" key="1">
    <source>
        <dbReference type="ARBA" id="ARBA00004651"/>
    </source>
</evidence>
<dbReference type="PANTHER" id="PTHR30151:SF0">
    <property type="entry name" value="ABC TRANSPORTER PERMEASE PROTEIN MJ0413-RELATED"/>
    <property type="match status" value="1"/>
</dbReference>
<dbReference type="BioCyc" id="PSP1104324:GJSN-2771-MONOMER"/>
<dbReference type="Proteomes" id="UP000005867">
    <property type="component" value="Chromosome"/>
</dbReference>
<evidence type="ECO:0000256" key="4">
    <source>
        <dbReference type="ARBA" id="ARBA00022692"/>
    </source>
</evidence>
<dbReference type="PROSITE" id="PS50928">
    <property type="entry name" value="ABC_TM1"/>
    <property type="match status" value="1"/>
</dbReference>
<dbReference type="AlphaFoldDB" id="G7VFK3"/>
<evidence type="ECO:0000256" key="7">
    <source>
        <dbReference type="RuleBase" id="RU363032"/>
    </source>
</evidence>
<comment type="similarity">
    <text evidence="7">Belongs to the binding-protein-dependent transport system permease family.</text>
</comment>
<proteinExistence type="inferred from homology"/>
<dbReference type="PANTHER" id="PTHR30151">
    <property type="entry name" value="ALKANE SULFONATE ABC TRANSPORTER-RELATED, MEMBRANE SUBUNIT"/>
    <property type="match status" value="1"/>
</dbReference>
<dbReference type="OrthoDB" id="50379at2157"/>
<keyword evidence="5 7" id="KW-1133">Transmembrane helix</keyword>
<sequence length="240" mass="25524">MRYYLAALVLLLALWQAVAYVVNKPYLPPLADVVARALRDGPTLAKNLAATLARVGAAASIALASGIAAGLAASWLSERVSANLLKAAVLLTYPIPHVALLPILLHLFGIEASKVALMSLIAFYPVALSVMEWTQRFPRDLAALIYTMGGGRLAVVRYAVLPSALPGIITGLKIALNTAYSVSFIAESLALTDGLGALIYDSWHRLDFAEMYAAILTLSAAGVLTYAAMSALEKKLTEWL</sequence>
<dbReference type="InterPro" id="IPR000515">
    <property type="entry name" value="MetI-like"/>
</dbReference>
<feature type="transmembrane region" description="Helical" evidence="7">
    <location>
        <begin position="212"/>
        <end position="232"/>
    </location>
</feature>